<keyword evidence="2" id="KW-1185">Reference proteome</keyword>
<protein>
    <submittedName>
        <fullName evidence="1">Uncharacterized protein</fullName>
    </submittedName>
</protein>
<accession>A0A5J6T7M0</accession>
<sequence>MEVGGQQILRVTLGGAIPPVKAEWKLDNNVIDTSTQDTEADNYSFSYLISATKPMTGAVSCSLTDGLNRVAHSTVATLTIKDKAENG</sequence>
<evidence type="ECO:0000313" key="1">
    <source>
        <dbReference type="EMBL" id="QFG06678.1"/>
    </source>
</evidence>
<organism evidence="1 2">
    <name type="scientific">Proteus phage Myduc</name>
    <dbReference type="NCBI Taxonomy" id="2650874"/>
    <lineage>
        <taxon>Viruses</taxon>
        <taxon>Duplodnaviria</taxon>
        <taxon>Heunggongvirae</taxon>
        <taxon>Uroviricota</taxon>
        <taxon>Caudoviricetes</taxon>
        <taxon>Chaseviridae</taxon>
        <taxon>Cleopatravirinae</taxon>
        <taxon>Myducvirus</taxon>
        <taxon>Myducvirus myduc</taxon>
    </lineage>
</organism>
<gene>
    <name evidence="1" type="ORF">CPT_Myduc_056</name>
</gene>
<reference evidence="2" key="1">
    <citation type="submission" date="2019-06" db="EMBL/GenBank/DDBJ databases">
        <title>Complete genome of Proteus mirabilis phage Myduc.</title>
        <authorList>
            <person name="Tran J.S."/>
            <person name="Lessor L."/>
            <person name="O'Leary C."/>
            <person name="Bonasera R.M."/>
            <person name="Liu M."/>
        </authorList>
    </citation>
    <scope>NUCLEOTIDE SEQUENCE [LARGE SCALE GENOMIC DNA]</scope>
</reference>
<evidence type="ECO:0000313" key="2">
    <source>
        <dbReference type="Proteomes" id="UP000327513"/>
    </source>
</evidence>
<dbReference type="Proteomes" id="UP000327513">
    <property type="component" value="Segment"/>
</dbReference>
<dbReference type="EMBL" id="MN098326">
    <property type="protein sequence ID" value="QFG06678.1"/>
    <property type="molecule type" value="Genomic_DNA"/>
</dbReference>
<proteinExistence type="predicted"/>
<name>A0A5J6T7M0_9CAUD</name>